<keyword evidence="2" id="KW-1185">Reference proteome</keyword>
<dbReference type="Pfam" id="PF08863">
    <property type="entry name" value="YolD"/>
    <property type="match status" value="1"/>
</dbReference>
<reference evidence="1 2" key="1">
    <citation type="submission" date="2015-08" db="EMBL/GenBank/DDBJ databases">
        <title>The complete genome sequence of Bacillus beveridgei MLTeJB.</title>
        <authorList>
            <person name="Hanson T.E."/>
            <person name="Mesa C."/>
            <person name="Basesman S.M."/>
            <person name="Oremland R.S."/>
        </authorList>
    </citation>
    <scope>NUCLEOTIDE SEQUENCE [LARGE SCALE GENOMIC DNA]</scope>
    <source>
        <strain evidence="1 2">MLTeJB</strain>
    </source>
</reference>
<evidence type="ECO:0000313" key="1">
    <source>
        <dbReference type="EMBL" id="AOM82930.1"/>
    </source>
</evidence>
<dbReference type="OrthoDB" id="1644322at2"/>
<dbReference type="STRING" id="632773.BBEV_1569"/>
<dbReference type="RefSeq" id="WP_069364965.1">
    <property type="nucleotide sequence ID" value="NZ_CP012502.1"/>
</dbReference>
<protein>
    <recommendedName>
        <fullName evidence="3">YolD-like protein</fullName>
    </recommendedName>
</protein>
<proteinExistence type="predicted"/>
<dbReference type="InterPro" id="IPR014962">
    <property type="entry name" value="YolD"/>
</dbReference>
<sequence>MHDRGMKKWTQMMLPEHRALLKELDRKKSYAPRPDLDQQELEEMMRCAQEAYATGNPVMISYWTTGHVENITGTIQKFDQQRGQFRLDDGAWYKWKSVVSLALT</sequence>
<evidence type="ECO:0008006" key="3">
    <source>
        <dbReference type="Google" id="ProtNLM"/>
    </source>
</evidence>
<name>A0A1D7QV93_9BACI</name>
<organism evidence="1 2">
    <name type="scientific">Salisediminibacterium beveridgei</name>
    <dbReference type="NCBI Taxonomy" id="632773"/>
    <lineage>
        <taxon>Bacteria</taxon>
        <taxon>Bacillati</taxon>
        <taxon>Bacillota</taxon>
        <taxon>Bacilli</taxon>
        <taxon>Bacillales</taxon>
        <taxon>Bacillaceae</taxon>
        <taxon>Salisediminibacterium</taxon>
    </lineage>
</organism>
<dbReference type="Proteomes" id="UP000094463">
    <property type="component" value="Chromosome"/>
</dbReference>
<dbReference type="PANTHER" id="PTHR40051:SF1">
    <property type="entry name" value="YOLD-LIKE FAMILY PROTEIN"/>
    <property type="match status" value="1"/>
</dbReference>
<dbReference type="PANTHER" id="PTHR40051">
    <property type="entry name" value="IG HYPOTHETICAL 15966"/>
    <property type="match status" value="1"/>
</dbReference>
<gene>
    <name evidence="1" type="ORF">BBEV_1569</name>
</gene>
<accession>A0A1D7QV93</accession>
<dbReference type="KEGG" id="bbev:BBEV_1569"/>
<dbReference type="EMBL" id="CP012502">
    <property type="protein sequence ID" value="AOM82930.1"/>
    <property type="molecule type" value="Genomic_DNA"/>
</dbReference>
<dbReference type="AlphaFoldDB" id="A0A1D7QV93"/>
<evidence type="ECO:0000313" key="2">
    <source>
        <dbReference type="Proteomes" id="UP000094463"/>
    </source>
</evidence>